<accession>A0AC35F0C9</accession>
<name>A0AC35F0C9_9BILA</name>
<evidence type="ECO:0000313" key="2">
    <source>
        <dbReference type="WBParaSite" id="PS1159_v2.g12425.t1"/>
    </source>
</evidence>
<organism evidence="1 2">
    <name type="scientific">Panagrolaimus sp. PS1159</name>
    <dbReference type="NCBI Taxonomy" id="55785"/>
    <lineage>
        <taxon>Eukaryota</taxon>
        <taxon>Metazoa</taxon>
        <taxon>Ecdysozoa</taxon>
        <taxon>Nematoda</taxon>
        <taxon>Chromadorea</taxon>
        <taxon>Rhabditida</taxon>
        <taxon>Tylenchina</taxon>
        <taxon>Panagrolaimomorpha</taxon>
        <taxon>Panagrolaimoidea</taxon>
        <taxon>Panagrolaimidae</taxon>
        <taxon>Panagrolaimus</taxon>
    </lineage>
</organism>
<reference evidence="2" key="1">
    <citation type="submission" date="2022-11" db="UniProtKB">
        <authorList>
            <consortium name="WormBaseParasite"/>
        </authorList>
    </citation>
    <scope>IDENTIFICATION</scope>
</reference>
<dbReference type="Proteomes" id="UP000887580">
    <property type="component" value="Unplaced"/>
</dbReference>
<evidence type="ECO:0000313" key="1">
    <source>
        <dbReference type="Proteomes" id="UP000887580"/>
    </source>
</evidence>
<proteinExistence type="predicted"/>
<sequence length="85" mass="9494">MPDIQGYPAGFTSSIVIPDISVKEVTLNGEKVEKEEGLCKFAIGLYRPQKDYCICLTSVKNGDGVEFSKEIYIPVSFLFNGNRER</sequence>
<dbReference type="WBParaSite" id="PS1159_v2.g12425.t1">
    <property type="protein sequence ID" value="PS1159_v2.g12425.t1"/>
    <property type="gene ID" value="PS1159_v2.g12425"/>
</dbReference>
<protein>
    <submittedName>
        <fullName evidence="2">Uncharacterized protein</fullName>
    </submittedName>
</protein>